<evidence type="ECO:0000313" key="3">
    <source>
        <dbReference type="Proteomes" id="UP000008021"/>
    </source>
</evidence>
<feature type="region of interest" description="Disordered" evidence="1">
    <location>
        <begin position="12"/>
        <end position="68"/>
    </location>
</feature>
<reference evidence="2" key="2">
    <citation type="submission" date="2018-05" db="EMBL/GenBank/DDBJ databases">
        <title>OmerRS3 (Oryza meridionalis Reference Sequence Version 3).</title>
        <authorList>
            <person name="Zhang J."/>
            <person name="Kudrna D."/>
            <person name="Lee S."/>
            <person name="Talag J."/>
            <person name="Welchert J."/>
            <person name="Wing R.A."/>
        </authorList>
    </citation>
    <scope>NUCLEOTIDE SEQUENCE [LARGE SCALE GENOMIC DNA]</scope>
    <source>
        <strain evidence="2">cv. OR44</strain>
    </source>
</reference>
<dbReference type="HOGENOM" id="CLU_2798245_0_0_1"/>
<dbReference type="AlphaFoldDB" id="A0A0E0C509"/>
<dbReference type="Proteomes" id="UP000008021">
    <property type="component" value="Chromosome 1"/>
</dbReference>
<feature type="compositionally biased region" description="Low complexity" evidence="1">
    <location>
        <begin position="50"/>
        <end position="68"/>
    </location>
</feature>
<protein>
    <submittedName>
        <fullName evidence="2">Uncharacterized protein</fullName>
    </submittedName>
</protein>
<proteinExistence type="predicted"/>
<sequence>MASLLVLMLQPSPEPRQLQQPPQPQQAGDEVSYDATSSDSRTNERPVPCSRSSRSSAVAAAVSSADLG</sequence>
<accession>A0A0E0C509</accession>
<evidence type="ECO:0000256" key="1">
    <source>
        <dbReference type="SAM" id="MobiDB-lite"/>
    </source>
</evidence>
<dbReference type="Gramene" id="OMERI01G21730.1">
    <property type="protein sequence ID" value="OMERI01G21730.1"/>
    <property type="gene ID" value="OMERI01G21730"/>
</dbReference>
<dbReference type="EnsemblPlants" id="OMERI01G21730.1">
    <property type="protein sequence ID" value="OMERI01G21730.1"/>
    <property type="gene ID" value="OMERI01G21730"/>
</dbReference>
<name>A0A0E0C509_9ORYZ</name>
<keyword evidence="3" id="KW-1185">Reference proteome</keyword>
<reference evidence="2" key="1">
    <citation type="submission" date="2015-04" db="UniProtKB">
        <authorList>
            <consortium name="EnsemblPlants"/>
        </authorList>
    </citation>
    <scope>IDENTIFICATION</scope>
</reference>
<organism evidence="2">
    <name type="scientific">Oryza meridionalis</name>
    <dbReference type="NCBI Taxonomy" id="40149"/>
    <lineage>
        <taxon>Eukaryota</taxon>
        <taxon>Viridiplantae</taxon>
        <taxon>Streptophyta</taxon>
        <taxon>Embryophyta</taxon>
        <taxon>Tracheophyta</taxon>
        <taxon>Spermatophyta</taxon>
        <taxon>Magnoliopsida</taxon>
        <taxon>Liliopsida</taxon>
        <taxon>Poales</taxon>
        <taxon>Poaceae</taxon>
        <taxon>BOP clade</taxon>
        <taxon>Oryzoideae</taxon>
        <taxon>Oryzeae</taxon>
        <taxon>Oryzinae</taxon>
        <taxon>Oryza</taxon>
    </lineage>
</organism>
<evidence type="ECO:0000313" key="2">
    <source>
        <dbReference type="EnsemblPlants" id="OMERI01G21730.1"/>
    </source>
</evidence>